<protein>
    <submittedName>
        <fullName evidence="1">Uncharacterized protein</fullName>
    </submittedName>
</protein>
<reference evidence="1" key="1">
    <citation type="journal article" date="2015" name="Nature">
        <title>Complex archaea that bridge the gap between prokaryotes and eukaryotes.</title>
        <authorList>
            <person name="Spang A."/>
            <person name="Saw J.H."/>
            <person name="Jorgensen S.L."/>
            <person name="Zaremba-Niedzwiedzka K."/>
            <person name="Martijn J."/>
            <person name="Lind A.E."/>
            <person name="van Eijk R."/>
            <person name="Schleper C."/>
            <person name="Guy L."/>
            <person name="Ettema T.J."/>
        </authorList>
    </citation>
    <scope>NUCLEOTIDE SEQUENCE</scope>
</reference>
<feature type="non-terminal residue" evidence="1">
    <location>
        <position position="33"/>
    </location>
</feature>
<dbReference type="EMBL" id="LAZR01024303">
    <property type="protein sequence ID" value="KKL75606.1"/>
    <property type="molecule type" value="Genomic_DNA"/>
</dbReference>
<dbReference type="AlphaFoldDB" id="A0A0F9FAU1"/>
<accession>A0A0F9FAU1</accession>
<gene>
    <name evidence="1" type="ORF">LCGC14_2053250</name>
</gene>
<sequence>MMSDDAITEEHSYYWPAKELVPITPQARRAGFE</sequence>
<evidence type="ECO:0000313" key="1">
    <source>
        <dbReference type="EMBL" id="KKL75606.1"/>
    </source>
</evidence>
<comment type="caution">
    <text evidence="1">The sequence shown here is derived from an EMBL/GenBank/DDBJ whole genome shotgun (WGS) entry which is preliminary data.</text>
</comment>
<organism evidence="1">
    <name type="scientific">marine sediment metagenome</name>
    <dbReference type="NCBI Taxonomy" id="412755"/>
    <lineage>
        <taxon>unclassified sequences</taxon>
        <taxon>metagenomes</taxon>
        <taxon>ecological metagenomes</taxon>
    </lineage>
</organism>
<proteinExistence type="predicted"/>
<name>A0A0F9FAU1_9ZZZZ</name>